<dbReference type="SUPFAM" id="SSF51126">
    <property type="entry name" value="Pectin lyase-like"/>
    <property type="match status" value="1"/>
</dbReference>
<keyword evidence="10" id="KW-0732">Signal</keyword>
<sequence>MAFAKTIGVKIAFFFGLALLSYEVEGALRNGLSLHRGLLVDTGVTVFDVTKYGAKGDGKTNDEEAFIKAWIAAMEASGAAKVLIPKGNYLVGPVIFQGPKKSTSPITVEVQGTVKALTDMSEFANSEWFIIENVDGLIITGEGSLDGQGQEIWKLPEPCGSGNNCALLPPNVKLNNVKNAVVEKITSLNSKGFHFFITNSENIEVHDVKIQAPGDSKNTDGIHLSHSKSINVTNSNIATGDDCIGMLQGLTNVSISGITCGPGHGISIGSLGKYADEKEVRGIVVDNCKFVGTTNGVRIKTWPDSTPNAASDITFKNLVMDKVQNPIIIDQQYGGKRGFRKTRIGVMIWQPSQVKISNVHYKNITGTSATEAGISFLCSEAVPCEGIELSDINLSYAGLKQNLPFVSSCSNVKPTFLGKIFPPACP</sequence>
<comment type="similarity">
    <text evidence="2 9">Belongs to the glycosyl hydrolase 28 family.</text>
</comment>
<reference evidence="11 12" key="1">
    <citation type="submission" date="2023-12" db="EMBL/GenBank/DDBJ databases">
        <title>A high-quality genome assembly for Dillenia turbinata (Dilleniales).</title>
        <authorList>
            <person name="Chanderbali A."/>
        </authorList>
    </citation>
    <scope>NUCLEOTIDE SEQUENCE [LARGE SCALE GENOMIC DNA]</scope>
    <source>
        <strain evidence="11">LSX21</strain>
        <tissue evidence="11">Leaf</tissue>
    </source>
</reference>
<name>A0AAN8ZGZ6_9MAGN</name>
<keyword evidence="6 9" id="KW-0326">Glycosidase</keyword>
<dbReference type="PROSITE" id="PS00502">
    <property type="entry name" value="POLYGALACTURONASE"/>
    <property type="match status" value="1"/>
</dbReference>
<protein>
    <submittedName>
        <fullName evidence="11">Glycoside hydrolase, family 28</fullName>
    </submittedName>
</protein>
<dbReference type="Proteomes" id="UP001370490">
    <property type="component" value="Unassembled WGS sequence"/>
</dbReference>
<feature type="chain" id="PRO_5042864611" evidence="10">
    <location>
        <begin position="27"/>
        <end position="426"/>
    </location>
</feature>
<dbReference type="EMBL" id="JBAMMX010000006">
    <property type="protein sequence ID" value="KAK6937352.1"/>
    <property type="molecule type" value="Genomic_DNA"/>
</dbReference>
<proteinExistence type="inferred from homology"/>
<feature type="signal peptide" evidence="10">
    <location>
        <begin position="1"/>
        <end position="26"/>
    </location>
</feature>
<dbReference type="GO" id="GO:0004650">
    <property type="term" value="F:polygalacturonase activity"/>
    <property type="evidence" value="ECO:0007669"/>
    <property type="project" value="InterPro"/>
</dbReference>
<evidence type="ECO:0000256" key="2">
    <source>
        <dbReference type="ARBA" id="ARBA00008834"/>
    </source>
</evidence>
<dbReference type="InterPro" id="IPR000743">
    <property type="entry name" value="Glyco_hydro_28"/>
</dbReference>
<keyword evidence="5 9" id="KW-0378">Hydrolase</keyword>
<accession>A0AAN8ZGZ6</accession>
<evidence type="ECO:0000256" key="3">
    <source>
        <dbReference type="ARBA" id="ARBA00022512"/>
    </source>
</evidence>
<dbReference type="AlphaFoldDB" id="A0AAN8ZGZ6"/>
<evidence type="ECO:0000256" key="9">
    <source>
        <dbReference type="RuleBase" id="RU361169"/>
    </source>
</evidence>
<dbReference type="FunFam" id="2.160.20.10:FF:000004">
    <property type="entry name" value="Pectin lyase-like superfamily protein"/>
    <property type="match status" value="1"/>
</dbReference>
<dbReference type="Pfam" id="PF00295">
    <property type="entry name" value="Glyco_hydro_28"/>
    <property type="match status" value="1"/>
</dbReference>
<organism evidence="11 12">
    <name type="scientific">Dillenia turbinata</name>
    <dbReference type="NCBI Taxonomy" id="194707"/>
    <lineage>
        <taxon>Eukaryota</taxon>
        <taxon>Viridiplantae</taxon>
        <taxon>Streptophyta</taxon>
        <taxon>Embryophyta</taxon>
        <taxon>Tracheophyta</taxon>
        <taxon>Spermatophyta</taxon>
        <taxon>Magnoliopsida</taxon>
        <taxon>eudicotyledons</taxon>
        <taxon>Gunneridae</taxon>
        <taxon>Pentapetalae</taxon>
        <taxon>Dilleniales</taxon>
        <taxon>Dilleniaceae</taxon>
        <taxon>Dillenia</taxon>
    </lineage>
</organism>
<evidence type="ECO:0000256" key="8">
    <source>
        <dbReference type="PROSITE-ProRule" id="PRU10052"/>
    </source>
</evidence>
<evidence type="ECO:0000256" key="10">
    <source>
        <dbReference type="SAM" id="SignalP"/>
    </source>
</evidence>
<dbReference type="InterPro" id="IPR012334">
    <property type="entry name" value="Pectin_lyas_fold"/>
</dbReference>
<evidence type="ECO:0000256" key="5">
    <source>
        <dbReference type="ARBA" id="ARBA00022801"/>
    </source>
</evidence>
<dbReference type="PANTHER" id="PTHR31375">
    <property type="match status" value="1"/>
</dbReference>
<evidence type="ECO:0000256" key="4">
    <source>
        <dbReference type="ARBA" id="ARBA00022525"/>
    </source>
</evidence>
<keyword evidence="4" id="KW-0964">Secreted</keyword>
<evidence type="ECO:0000313" key="11">
    <source>
        <dbReference type="EMBL" id="KAK6937352.1"/>
    </source>
</evidence>
<dbReference type="GO" id="GO:0005975">
    <property type="term" value="P:carbohydrate metabolic process"/>
    <property type="evidence" value="ECO:0007669"/>
    <property type="project" value="InterPro"/>
</dbReference>
<dbReference type="SMART" id="SM00710">
    <property type="entry name" value="PbH1"/>
    <property type="match status" value="5"/>
</dbReference>
<evidence type="ECO:0000256" key="1">
    <source>
        <dbReference type="ARBA" id="ARBA00004191"/>
    </source>
</evidence>
<keyword evidence="7" id="KW-0961">Cell wall biogenesis/degradation</keyword>
<gene>
    <name evidence="11" type="ORF">RJ641_030860</name>
</gene>
<dbReference type="Gene3D" id="2.160.20.10">
    <property type="entry name" value="Single-stranded right-handed beta-helix, Pectin lyase-like"/>
    <property type="match status" value="1"/>
</dbReference>
<dbReference type="InterPro" id="IPR011050">
    <property type="entry name" value="Pectin_lyase_fold/virulence"/>
</dbReference>
<keyword evidence="12" id="KW-1185">Reference proteome</keyword>
<keyword evidence="3" id="KW-0134">Cell wall</keyword>
<evidence type="ECO:0000256" key="6">
    <source>
        <dbReference type="ARBA" id="ARBA00023295"/>
    </source>
</evidence>
<comment type="caution">
    <text evidence="11">The sequence shown here is derived from an EMBL/GenBank/DDBJ whole genome shotgun (WGS) entry which is preliminary data.</text>
</comment>
<dbReference type="GO" id="GO:0071555">
    <property type="term" value="P:cell wall organization"/>
    <property type="evidence" value="ECO:0007669"/>
    <property type="project" value="UniProtKB-KW"/>
</dbReference>
<dbReference type="InterPro" id="IPR006626">
    <property type="entry name" value="PbH1"/>
</dbReference>
<comment type="subcellular location">
    <subcellularLocation>
        <location evidence="1">Secreted</location>
        <location evidence="1">Cell wall</location>
    </subcellularLocation>
</comment>
<evidence type="ECO:0000256" key="7">
    <source>
        <dbReference type="ARBA" id="ARBA00023316"/>
    </source>
</evidence>
<feature type="active site" evidence="8">
    <location>
        <position position="264"/>
    </location>
</feature>
<evidence type="ECO:0000313" key="12">
    <source>
        <dbReference type="Proteomes" id="UP001370490"/>
    </source>
</evidence>